<dbReference type="PROSITE" id="PS00626">
    <property type="entry name" value="RCC1_2"/>
    <property type="match status" value="1"/>
</dbReference>
<sequence>RQVHYPSMLEPFKRFKVADVGDAPVNSLDIQESLSSIEAFFQKIHSAGVLPLAAGGDHTITLPILRAIAKERRVSLVQIDAHSDTIDEMLG</sequence>
<dbReference type="GO" id="GO:0046872">
    <property type="term" value="F:metal ion binding"/>
    <property type="evidence" value="ECO:0007669"/>
    <property type="project" value="UniProtKB-KW"/>
</dbReference>
<evidence type="ECO:0000256" key="2">
    <source>
        <dbReference type="ARBA" id="ARBA00022801"/>
    </source>
</evidence>
<accession>X1CYB5</accession>
<dbReference type="PANTHER" id="PTHR11358">
    <property type="entry name" value="ARGINASE/AGMATINASE"/>
    <property type="match status" value="1"/>
</dbReference>
<dbReference type="InterPro" id="IPR006035">
    <property type="entry name" value="Ureohydrolase"/>
</dbReference>
<comment type="caution">
    <text evidence="3">The sequence shown here is derived from an EMBL/GenBank/DDBJ whole genome shotgun (WGS) entry which is preliminary data.</text>
</comment>
<reference evidence="3" key="1">
    <citation type="journal article" date="2014" name="Front. Microbiol.">
        <title>High frequency of phylogenetically diverse reductive dehalogenase-homologous genes in deep subseafloor sedimentary metagenomes.</title>
        <authorList>
            <person name="Kawai M."/>
            <person name="Futagami T."/>
            <person name="Toyoda A."/>
            <person name="Takaki Y."/>
            <person name="Nishi S."/>
            <person name="Hori S."/>
            <person name="Arai W."/>
            <person name="Tsubouchi T."/>
            <person name="Morono Y."/>
            <person name="Uchiyama I."/>
            <person name="Ito T."/>
            <person name="Fujiyama A."/>
            <person name="Inagaki F."/>
            <person name="Takami H."/>
        </authorList>
    </citation>
    <scope>NUCLEOTIDE SEQUENCE</scope>
    <source>
        <strain evidence="3">Expedition CK06-06</strain>
    </source>
</reference>
<dbReference type="InterPro" id="IPR023696">
    <property type="entry name" value="Ureohydrolase_dom_sf"/>
</dbReference>
<evidence type="ECO:0000313" key="3">
    <source>
        <dbReference type="EMBL" id="GAG89236.1"/>
    </source>
</evidence>
<gene>
    <name evidence="3" type="ORF">S01H4_25040</name>
</gene>
<dbReference type="GO" id="GO:0008783">
    <property type="term" value="F:agmatinase activity"/>
    <property type="evidence" value="ECO:0007669"/>
    <property type="project" value="TreeGrafter"/>
</dbReference>
<dbReference type="Pfam" id="PF00491">
    <property type="entry name" value="Arginase"/>
    <property type="match status" value="1"/>
</dbReference>
<evidence type="ECO:0000256" key="1">
    <source>
        <dbReference type="ARBA" id="ARBA00022723"/>
    </source>
</evidence>
<dbReference type="Gene3D" id="3.40.800.10">
    <property type="entry name" value="Ureohydrolase domain"/>
    <property type="match status" value="1"/>
</dbReference>
<dbReference type="EMBL" id="BART01011859">
    <property type="protein sequence ID" value="GAG89236.1"/>
    <property type="molecule type" value="Genomic_DNA"/>
</dbReference>
<dbReference type="PANTHER" id="PTHR11358:SF26">
    <property type="entry name" value="GUANIDINO ACID HYDROLASE, MITOCHONDRIAL"/>
    <property type="match status" value="1"/>
</dbReference>
<dbReference type="GO" id="GO:0033389">
    <property type="term" value="P:putrescine biosynthetic process from arginine, via agmatine"/>
    <property type="evidence" value="ECO:0007669"/>
    <property type="project" value="TreeGrafter"/>
</dbReference>
<dbReference type="AlphaFoldDB" id="X1CYB5"/>
<dbReference type="InterPro" id="IPR000408">
    <property type="entry name" value="Reg_chr_condens"/>
</dbReference>
<name>X1CYB5_9ZZZZ</name>
<protein>
    <recommendedName>
        <fullName evidence="4">Agmatinase</fullName>
    </recommendedName>
</protein>
<dbReference type="SUPFAM" id="SSF52768">
    <property type="entry name" value="Arginase/deacetylase"/>
    <property type="match status" value="1"/>
</dbReference>
<organism evidence="3">
    <name type="scientific">marine sediment metagenome</name>
    <dbReference type="NCBI Taxonomy" id="412755"/>
    <lineage>
        <taxon>unclassified sequences</taxon>
        <taxon>metagenomes</taxon>
        <taxon>ecological metagenomes</taxon>
    </lineage>
</organism>
<keyword evidence="2" id="KW-0378">Hydrolase</keyword>
<proteinExistence type="predicted"/>
<evidence type="ECO:0008006" key="4">
    <source>
        <dbReference type="Google" id="ProtNLM"/>
    </source>
</evidence>
<feature type="non-terminal residue" evidence="3">
    <location>
        <position position="1"/>
    </location>
</feature>
<keyword evidence="1" id="KW-0479">Metal-binding</keyword>
<dbReference type="PROSITE" id="PS51409">
    <property type="entry name" value="ARGINASE_2"/>
    <property type="match status" value="1"/>
</dbReference>